<dbReference type="SUPFAM" id="SSF52540">
    <property type="entry name" value="P-loop containing nucleoside triphosphate hydrolases"/>
    <property type="match status" value="1"/>
</dbReference>
<keyword evidence="1" id="KW-0175">Coiled coil</keyword>
<sequence length="259" mass="29464">MRPLLLEVEGFSSFRNRTVVDFKDTNLFAFTGSTGAGKSSLLDAICFALYGSVPRYDVGEIKSLMHSSVDETRVRLDFEVQGKKYMVVRVLRKQKGTAAAKECRLECEHSDYPDPVLASSPKQILATIENLLGLTFGEFKRCVILPQGDFASFMKATSGQRQNLLKSLLGLEYFEEIAKRARAMLQNHTVQIESLDQQLERLQNVTVQERDRVHYRFEKLSALKDDLILEMAKLEESKKDLEKVTQDIRDLKDAEETMA</sequence>
<evidence type="ECO:0000256" key="1">
    <source>
        <dbReference type="SAM" id="Coils"/>
    </source>
</evidence>
<dbReference type="Pfam" id="PF13476">
    <property type="entry name" value="AAA_23"/>
    <property type="match status" value="1"/>
</dbReference>
<name>A0A382UEI3_9ZZZZ</name>
<accession>A0A382UEI3</accession>
<evidence type="ECO:0000259" key="2">
    <source>
        <dbReference type="Pfam" id="PF13476"/>
    </source>
</evidence>
<feature type="domain" description="Rad50/SbcC-type AAA" evidence="2">
    <location>
        <begin position="6"/>
        <end position="252"/>
    </location>
</feature>
<organism evidence="3">
    <name type="scientific">marine metagenome</name>
    <dbReference type="NCBI Taxonomy" id="408172"/>
    <lineage>
        <taxon>unclassified sequences</taxon>
        <taxon>metagenomes</taxon>
        <taxon>ecological metagenomes</taxon>
    </lineage>
</organism>
<protein>
    <recommendedName>
        <fullName evidence="2">Rad50/SbcC-type AAA domain-containing protein</fullName>
    </recommendedName>
</protein>
<dbReference type="PANTHER" id="PTHR32114">
    <property type="entry name" value="ABC TRANSPORTER ABCH.3"/>
    <property type="match status" value="1"/>
</dbReference>
<dbReference type="Gene3D" id="3.40.50.300">
    <property type="entry name" value="P-loop containing nucleotide triphosphate hydrolases"/>
    <property type="match status" value="1"/>
</dbReference>
<dbReference type="InterPro" id="IPR038729">
    <property type="entry name" value="Rad50/SbcC_AAA"/>
</dbReference>
<gene>
    <name evidence="3" type="ORF">METZ01_LOCUS385548</name>
</gene>
<dbReference type="GO" id="GO:0016887">
    <property type="term" value="F:ATP hydrolysis activity"/>
    <property type="evidence" value="ECO:0007669"/>
    <property type="project" value="InterPro"/>
</dbReference>
<dbReference type="GO" id="GO:0006302">
    <property type="term" value="P:double-strand break repair"/>
    <property type="evidence" value="ECO:0007669"/>
    <property type="project" value="InterPro"/>
</dbReference>
<dbReference type="EMBL" id="UINC01143653">
    <property type="protein sequence ID" value="SVD32694.1"/>
    <property type="molecule type" value="Genomic_DNA"/>
</dbReference>
<reference evidence="3" key="1">
    <citation type="submission" date="2018-05" db="EMBL/GenBank/DDBJ databases">
        <authorList>
            <person name="Lanie J.A."/>
            <person name="Ng W.-L."/>
            <person name="Kazmierczak K.M."/>
            <person name="Andrzejewski T.M."/>
            <person name="Davidsen T.M."/>
            <person name="Wayne K.J."/>
            <person name="Tettelin H."/>
            <person name="Glass J.I."/>
            <person name="Rusch D."/>
            <person name="Podicherti R."/>
            <person name="Tsui H.-C.T."/>
            <person name="Winkler M.E."/>
        </authorList>
    </citation>
    <scope>NUCLEOTIDE SEQUENCE</scope>
</reference>
<dbReference type="PANTHER" id="PTHR32114:SF2">
    <property type="entry name" value="ABC TRANSPORTER ABCH.3"/>
    <property type="match status" value="1"/>
</dbReference>
<dbReference type="AlphaFoldDB" id="A0A382UEI3"/>
<feature type="non-terminal residue" evidence="3">
    <location>
        <position position="259"/>
    </location>
</feature>
<dbReference type="InterPro" id="IPR027417">
    <property type="entry name" value="P-loop_NTPase"/>
</dbReference>
<evidence type="ECO:0000313" key="3">
    <source>
        <dbReference type="EMBL" id="SVD32694.1"/>
    </source>
</evidence>
<feature type="coiled-coil region" evidence="1">
    <location>
        <begin position="178"/>
        <end position="254"/>
    </location>
</feature>
<proteinExistence type="predicted"/>